<dbReference type="EMBL" id="MT143892">
    <property type="protein sequence ID" value="QJB04936.1"/>
    <property type="molecule type" value="Genomic_DNA"/>
</dbReference>
<evidence type="ECO:0000313" key="2">
    <source>
        <dbReference type="EMBL" id="QJB04936.1"/>
    </source>
</evidence>
<protein>
    <recommendedName>
        <fullName evidence="3">Lysis protein</fullName>
    </recommendedName>
</protein>
<name>A0A6M3MHP4_9ZZZZ</name>
<reference evidence="2" key="1">
    <citation type="submission" date="2020-03" db="EMBL/GenBank/DDBJ databases">
        <title>The deep terrestrial virosphere.</title>
        <authorList>
            <person name="Holmfeldt K."/>
            <person name="Nilsson E."/>
            <person name="Simone D."/>
            <person name="Lopez-Fernandez M."/>
            <person name="Wu X."/>
            <person name="de Brujin I."/>
            <person name="Lundin D."/>
            <person name="Andersson A."/>
            <person name="Bertilsson S."/>
            <person name="Dopson M."/>
        </authorList>
    </citation>
    <scope>NUCLEOTIDE SEQUENCE</scope>
    <source>
        <strain evidence="1">MM171A00156</strain>
        <strain evidence="2">MM171B00154</strain>
    </source>
</reference>
<accession>A0A6M3MHP4</accession>
<evidence type="ECO:0008006" key="3">
    <source>
        <dbReference type="Google" id="ProtNLM"/>
    </source>
</evidence>
<proteinExistence type="predicted"/>
<evidence type="ECO:0000313" key="1">
    <source>
        <dbReference type="EMBL" id="QJB00960.1"/>
    </source>
</evidence>
<organism evidence="2">
    <name type="scientific">viral metagenome</name>
    <dbReference type="NCBI Taxonomy" id="1070528"/>
    <lineage>
        <taxon>unclassified sequences</taxon>
        <taxon>metagenomes</taxon>
        <taxon>organismal metagenomes</taxon>
    </lineage>
</organism>
<dbReference type="EMBL" id="MT143703">
    <property type="protein sequence ID" value="QJB00960.1"/>
    <property type="molecule type" value="Genomic_DNA"/>
</dbReference>
<sequence>MWAYVGVAVAAGLIGWTAQGWRLGEEIASIEQKHTAAMLKRSEAVRVDETLTASKESTHAADTLKNSDEFTTSQPVRDAIARADLARADRLRLDAERRAATYRAQAQADDAARRGLADRLEAFDRQLVEGVAVVGALRTDLVRRDAEVVLLRGQIDADRALMLQEAWPR</sequence>
<dbReference type="AlphaFoldDB" id="A0A6M3MHP4"/>
<gene>
    <name evidence="1" type="ORF">MM171A00156_0054</name>
    <name evidence="2" type="ORF">MM171B00154_0047</name>
</gene>